<dbReference type="Gene3D" id="3.40.50.1820">
    <property type="entry name" value="alpha/beta hydrolase"/>
    <property type="match status" value="1"/>
</dbReference>
<evidence type="ECO:0000256" key="1">
    <source>
        <dbReference type="SAM" id="SignalP"/>
    </source>
</evidence>
<keyword evidence="1" id="KW-0732">Signal</keyword>
<dbReference type="RefSeq" id="WP_132627407.1">
    <property type="nucleotide sequence ID" value="NZ_SMKV01000059.1"/>
</dbReference>
<feature type="chain" id="PRO_5038830114" evidence="1">
    <location>
        <begin position="31"/>
        <end position="448"/>
    </location>
</feature>
<dbReference type="SUPFAM" id="SSF53474">
    <property type="entry name" value="alpha/beta-Hydrolases"/>
    <property type="match status" value="1"/>
</dbReference>
<proteinExistence type="predicted"/>
<sequence length="448" mass="46435">MPRSAHHPPAVARRLVTATALSLVIAGSQAVPAIADDAPSTPGMVSAGFYDPPAELPAADGALVRTEELPLALSLPSIGGKQMPGTATRLMYKTTDSNGQPAAVTGAYIEPSAPWRGEGPRPLVVVAPGTMGQGDSCAASMGLERPINFNGEAVSVGYEDIAIYRLLAEGAAVVVTDYVGLGTTDRLHTYVNRVDGGHAVLDAVRAARQLPDTSVTPDSRVALYGYSQGGGATASATELQPDYAPDVALAGAYVGAPPANLTEVVEGIDGSALVGALGWSLNGFIQAHPELQPVADEYLNEDGKAALETLSTSCIGDGIARFAFRRSSEWTTTGQALGEVVDAEPAVQDVLDDQLIGTRKPATAVRVATGVQDDIVPHDQARQLALDWCAEGGEVTYQPVQIPDLGKGLLTNHITPLLADQSNAISWLTERLSGGAAINNCHTLPDQP</sequence>
<dbReference type="PANTHER" id="PTHR34853:SF1">
    <property type="entry name" value="LIPASE 5"/>
    <property type="match status" value="1"/>
</dbReference>
<protein>
    <submittedName>
        <fullName evidence="2">Triacylglycerol lipase</fullName>
    </submittedName>
</protein>
<reference evidence="2 3" key="1">
    <citation type="submission" date="2019-03" db="EMBL/GenBank/DDBJ databases">
        <title>Draft genome sequences of novel Actinobacteria.</title>
        <authorList>
            <person name="Sahin N."/>
            <person name="Ay H."/>
            <person name="Saygin H."/>
        </authorList>
    </citation>
    <scope>NUCLEOTIDE SEQUENCE [LARGE SCALE GENOMIC DNA]</scope>
    <source>
        <strain evidence="2 3">16K404</strain>
    </source>
</reference>
<dbReference type="AlphaFoldDB" id="A0A4R4U7G0"/>
<dbReference type="EMBL" id="SMKV01000059">
    <property type="protein sequence ID" value="TDC87211.1"/>
    <property type="molecule type" value="Genomic_DNA"/>
</dbReference>
<dbReference type="InterPro" id="IPR005152">
    <property type="entry name" value="Lipase_secreted"/>
</dbReference>
<dbReference type="GO" id="GO:0004806">
    <property type="term" value="F:triacylglycerol lipase activity"/>
    <property type="evidence" value="ECO:0007669"/>
    <property type="project" value="InterPro"/>
</dbReference>
<name>A0A4R4U7G0_9PSEU</name>
<accession>A0A4R4U7G0</accession>
<feature type="signal peptide" evidence="1">
    <location>
        <begin position="1"/>
        <end position="30"/>
    </location>
</feature>
<keyword evidence="3" id="KW-1185">Reference proteome</keyword>
<dbReference type="PANTHER" id="PTHR34853">
    <property type="match status" value="1"/>
</dbReference>
<gene>
    <name evidence="2" type="ORF">E1161_26185</name>
</gene>
<dbReference type="OrthoDB" id="9798122at2"/>
<dbReference type="PIRSF" id="PIRSF029171">
    <property type="entry name" value="Esterase_LipA"/>
    <property type="match status" value="1"/>
</dbReference>
<comment type="caution">
    <text evidence="2">The sequence shown here is derived from an EMBL/GenBank/DDBJ whole genome shotgun (WGS) entry which is preliminary data.</text>
</comment>
<dbReference type="Proteomes" id="UP000294744">
    <property type="component" value="Unassembled WGS sequence"/>
</dbReference>
<dbReference type="InterPro" id="IPR029058">
    <property type="entry name" value="AB_hydrolase_fold"/>
</dbReference>
<evidence type="ECO:0000313" key="3">
    <source>
        <dbReference type="Proteomes" id="UP000294744"/>
    </source>
</evidence>
<evidence type="ECO:0000313" key="2">
    <source>
        <dbReference type="EMBL" id="TDC87211.1"/>
    </source>
</evidence>
<dbReference type="GO" id="GO:0016042">
    <property type="term" value="P:lipid catabolic process"/>
    <property type="evidence" value="ECO:0007669"/>
    <property type="project" value="InterPro"/>
</dbReference>
<dbReference type="Pfam" id="PF03583">
    <property type="entry name" value="LIP"/>
    <property type="match status" value="1"/>
</dbReference>
<dbReference type="Gene3D" id="1.10.260.130">
    <property type="match status" value="1"/>
</dbReference>
<organism evidence="2 3">
    <name type="scientific">Saccharopolyspora aridisoli</name>
    <dbReference type="NCBI Taxonomy" id="2530385"/>
    <lineage>
        <taxon>Bacteria</taxon>
        <taxon>Bacillati</taxon>
        <taxon>Actinomycetota</taxon>
        <taxon>Actinomycetes</taxon>
        <taxon>Pseudonocardiales</taxon>
        <taxon>Pseudonocardiaceae</taxon>
        <taxon>Saccharopolyspora</taxon>
    </lineage>
</organism>